<comment type="subcellular location">
    <subcellularLocation>
        <location evidence="1">Membrane</location>
        <topology evidence="1">Multi-pass membrane protein</topology>
    </subcellularLocation>
</comment>
<keyword evidence="4" id="KW-0812">Transmembrane</keyword>
<proteinExistence type="inferred from homology"/>
<protein>
    <recommendedName>
        <fullName evidence="10">Fatty acyl-CoA reductase</fullName>
        <ecNumber evidence="10">1.2.1.84</ecNumber>
    </recommendedName>
</protein>
<dbReference type="InterPro" id="IPR036291">
    <property type="entry name" value="NAD(P)-bd_dom_sf"/>
</dbReference>
<evidence type="ECO:0000256" key="1">
    <source>
        <dbReference type="ARBA" id="ARBA00004141"/>
    </source>
</evidence>
<dbReference type="GO" id="GO:0016020">
    <property type="term" value="C:membrane"/>
    <property type="evidence" value="ECO:0007669"/>
    <property type="project" value="UniProtKB-SubCell"/>
</dbReference>
<evidence type="ECO:0000256" key="7">
    <source>
        <dbReference type="ARBA" id="ARBA00023098"/>
    </source>
</evidence>
<dbReference type="FunFam" id="3.40.50.720:FF:000143">
    <property type="entry name" value="Fatty acyl-CoA reductase"/>
    <property type="match status" value="1"/>
</dbReference>
<evidence type="ECO:0000313" key="14">
    <source>
        <dbReference type="Proteomes" id="UP001107558"/>
    </source>
</evidence>
<keyword evidence="8" id="KW-0472">Membrane</keyword>
<dbReference type="PANTHER" id="PTHR11011">
    <property type="entry name" value="MALE STERILITY PROTEIN 2-RELATED"/>
    <property type="match status" value="1"/>
</dbReference>
<evidence type="ECO:0000256" key="4">
    <source>
        <dbReference type="ARBA" id="ARBA00022692"/>
    </source>
</evidence>
<comment type="catalytic activity">
    <reaction evidence="9 10">
        <text>a long-chain fatty acyl-CoA + 2 NADPH + 2 H(+) = a long-chain primary fatty alcohol + 2 NADP(+) + CoA</text>
        <dbReference type="Rhea" id="RHEA:52716"/>
        <dbReference type="ChEBI" id="CHEBI:15378"/>
        <dbReference type="ChEBI" id="CHEBI:57287"/>
        <dbReference type="ChEBI" id="CHEBI:57783"/>
        <dbReference type="ChEBI" id="CHEBI:58349"/>
        <dbReference type="ChEBI" id="CHEBI:77396"/>
        <dbReference type="ChEBI" id="CHEBI:83139"/>
        <dbReference type="EC" id="1.2.1.84"/>
    </reaction>
</comment>
<gene>
    <name evidence="13" type="ORF">PVAND_011910</name>
</gene>
<dbReference type="InterPro" id="IPR026055">
    <property type="entry name" value="FAR"/>
</dbReference>
<comment type="caution">
    <text evidence="13">The sequence shown here is derived from an EMBL/GenBank/DDBJ whole genome shotgun (WGS) entry which is preliminary data.</text>
</comment>
<dbReference type="AlphaFoldDB" id="A0A9J6CKT7"/>
<reference evidence="13" key="1">
    <citation type="submission" date="2021-03" db="EMBL/GenBank/DDBJ databases">
        <title>Chromosome level genome of the anhydrobiotic midge Polypedilum vanderplanki.</title>
        <authorList>
            <person name="Yoshida Y."/>
            <person name="Kikawada T."/>
            <person name="Gusev O."/>
        </authorList>
    </citation>
    <scope>NUCLEOTIDE SEQUENCE</scope>
    <source>
        <strain evidence="13">NIAS01</strain>
        <tissue evidence="13">Whole body or cell culture</tissue>
    </source>
</reference>
<keyword evidence="6" id="KW-1133">Transmembrane helix</keyword>
<evidence type="ECO:0000259" key="12">
    <source>
        <dbReference type="Pfam" id="PF07993"/>
    </source>
</evidence>
<keyword evidence="14" id="KW-1185">Reference proteome</keyword>
<evidence type="ECO:0000256" key="10">
    <source>
        <dbReference type="RuleBase" id="RU363097"/>
    </source>
</evidence>
<dbReference type="InterPro" id="IPR013120">
    <property type="entry name" value="FAR_NAD-bd"/>
</dbReference>
<feature type="domain" description="Thioester reductase (TE)" evidence="12">
    <location>
        <begin position="21"/>
        <end position="291"/>
    </location>
</feature>
<keyword evidence="7 10" id="KW-0443">Lipid metabolism</keyword>
<dbReference type="Proteomes" id="UP001107558">
    <property type="component" value="Chromosome 1"/>
</dbReference>
<keyword evidence="3 10" id="KW-0444">Lipid biosynthesis</keyword>
<evidence type="ECO:0000256" key="9">
    <source>
        <dbReference type="ARBA" id="ARBA00052530"/>
    </source>
</evidence>
<dbReference type="Pfam" id="PF03015">
    <property type="entry name" value="Sterile"/>
    <property type="match status" value="1"/>
</dbReference>
<dbReference type="Gene3D" id="3.40.50.720">
    <property type="entry name" value="NAD(P)-binding Rossmann-like Domain"/>
    <property type="match status" value="1"/>
</dbReference>
<dbReference type="GO" id="GO:0035336">
    <property type="term" value="P:long-chain fatty-acyl-CoA metabolic process"/>
    <property type="evidence" value="ECO:0007669"/>
    <property type="project" value="TreeGrafter"/>
</dbReference>
<dbReference type="GO" id="GO:0080019">
    <property type="term" value="F:alcohol-forming very long-chain fatty acyl-CoA reductase activity"/>
    <property type="evidence" value="ECO:0007669"/>
    <property type="project" value="InterPro"/>
</dbReference>
<dbReference type="GO" id="GO:0005777">
    <property type="term" value="C:peroxisome"/>
    <property type="evidence" value="ECO:0007669"/>
    <property type="project" value="TreeGrafter"/>
</dbReference>
<name>A0A9J6CKT7_POLVA</name>
<keyword evidence="5 10" id="KW-0521">NADP</keyword>
<evidence type="ECO:0000256" key="5">
    <source>
        <dbReference type="ARBA" id="ARBA00022857"/>
    </source>
</evidence>
<dbReference type="GO" id="GO:0102965">
    <property type="term" value="F:alcohol-forming long-chain fatty acyl-CoA reductase activity"/>
    <property type="evidence" value="ECO:0007669"/>
    <property type="project" value="UniProtKB-EC"/>
</dbReference>
<dbReference type="Pfam" id="PF07993">
    <property type="entry name" value="NAD_binding_4"/>
    <property type="match status" value="1"/>
</dbReference>
<dbReference type="EMBL" id="JADBJN010000001">
    <property type="protein sequence ID" value="KAG5682565.1"/>
    <property type="molecule type" value="Genomic_DNA"/>
</dbReference>
<dbReference type="InterPro" id="IPR033640">
    <property type="entry name" value="FAR_C"/>
</dbReference>
<evidence type="ECO:0000256" key="8">
    <source>
        <dbReference type="ARBA" id="ARBA00023136"/>
    </source>
</evidence>
<evidence type="ECO:0000313" key="13">
    <source>
        <dbReference type="EMBL" id="KAG5682565.1"/>
    </source>
</evidence>
<feature type="domain" description="Fatty acyl-CoA reductase C-terminal" evidence="11">
    <location>
        <begin position="363"/>
        <end position="449"/>
    </location>
</feature>
<dbReference type="SUPFAM" id="SSF51735">
    <property type="entry name" value="NAD(P)-binding Rossmann-fold domains"/>
    <property type="match status" value="1"/>
</dbReference>
<dbReference type="PANTHER" id="PTHR11011:SF12">
    <property type="entry name" value="FATTY ACYL-COA REDUCTASE"/>
    <property type="match status" value="1"/>
</dbReference>
<comment type="function">
    <text evidence="10">Catalyzes the reduction of fatty acyl-CoA to fatty alcohols.</text>
</comment>
<evidence type="ECO:0000256" key="3">
    <source>
        <dbReference type="ARBA" id="ARBA00022516"/>
    </source>
</evidence>
<sequence>MHDSKQLNSVQRFYKDKTIFITGASGLMGKVLLEKLLYSCSELKKIIILMRPKREKSELERVAAFAKIPIFQRILKEKPSVMNKIVPVFGDITQNLLGLSDEHLEKVLESQLVFHVAASLRLEFTLKSNIIMNLAGTKNVIDIAKMMPNLQLMVHFSTGFCCPELKVLDEKIIECDDDPMDLIRCSKWMNEAAMAKLQKYVLKYQPNTYTYSKRLAEILCRNEYEKGLNICIVRPSIIIPSLYEPVVGWVDSLNGPAGLMMGAAKGVIRSMLVDSDSETEAIPLDIAVNGIILIAKIVALQERSKEIEVYNITASEKKKRKLGYVLEAAKKINFEIPAEIGLWYPDGQITTSKIAHTINVILFHWLPAYFIDFLMLCLGQKRFQGLEVLQFFTLRNWNFKSDKFKAINKQLSPEEYKMFFIDTESVPDSFENEFIRNCFLGGRLYVLKEPLETIPKARIQIRM</sequence>
<dbReference type="OrthoDB" id="429813at2759"/>
<evidence type="ECO:0000256" key="2">
    <source>
        <dbReference type="ARBA" id="ARBA00005928"/>
    </source>
</evidence>
<evidence type="ECO:0000259" key="11">
    <source>
        <dbReference type="Pfam" id="PF03015"/>
    </source>
</evidence>
<dbReference type="EC" id="1.2.1.84" evidence="10"/>
<keyword evidence="10" id="KW-0560">Oxidoreductase</keyword>
<organism evidence="13 14">
    <name type="scientific">Polypedilum vanderplanki</name>
    <name type="common">Sleeping chironomid midge</name>
    <dbReference type="NCBI Taxonomy" id="319348"/>
    <lineage>
        <taxon>Eukaryota</taxon>
        <taxon>Metazoa</taxon>
        <taxon>Ecdysozoa</taxon>
        <taxon>Arthropoda</taxon>
        <taxon>Hexapoda</taxon>
        <taxon>Insecta</taxon>
        <taxon>Pterygota</taxon>
        <taxon>Neoptera</taxon>
        <taxon>Endopterygota</taxon>
        <taxon>Diptera</taxon>
        <taxon>Nematocera</taxon>
        <taxon>Chironomoidea</taxon>
        <taxon>Chironomidae</taxon>
        <taxon>Chironominae</taxon>
        <taxon>Polypedilum</taxon>
        <taxon>Polypedilum</taxon>
    </lineage>
</organism>
<dbReference type="CDD" id="cd09071">
    <property type="entry name" value="FAR_C"/>
    <property type="match status" value="1"/>
</dbReference>
<evidence type="ECO:0000256" key="6">
    <source>
        <dbReference type="ARBA" id="ARBA00022989"/>
    </source>
</evidence>
<dbReference type="CDD" id="cd05236">
    <property type="entry name" value="FAR-N_SDR_e"/>
    <property type="match status" value="1"/>
</dbReference>
<accession>A0A9J6CKT7</accession>
<comment type="similarity">
    <text evidence="2 10">Belongs to the fatty acyl-CoA reductase family.</text>
</comment>